<dbReference type="InterPro" id="IPR050194">
    <property type="entry name" value="Glycosyltransferase_grp1"/>
</dbReference>
<feature type="domain" description="Glycosyl transferase family 1" evidence="1">
    <location>
        <begin position="190"/>
        <end position="355"/>
    </location>
</feature>
<dbReference type="Gene3D" id="3.40.50.2000">
    <property type="entry name" value="Glycogen Phosphorylase B"/>
    <property type="match status" value="2"/>
</dbReference>
<evidence type="ECO:0000313" key="3">
    <source>
        <dbReference type="EMBL" id="AYE36325.1"/>
    </source>
</evidence>
<dbReference type="KEGG" id="btur:DB313_02365"/>
<organism evidence="3 4">
    <name type="scientific">Borrelia turcica IST7</name>
    <dbReference type="NCBI Taxonomy" id="1104446"/>
    <lineage>
        <taxon>Bacteria</taxon>
        <taxon>Pseudomonadati</taxon>
        <taxon>Spirochaetota</taxon>
        <taxon>Spirochaetia</taxon>
        <taxon>Spirochaetales</taxon>
        <taxon>Borreliaceae</taxon>
        <taxon>Borrelia</taxon>
    </lineage>
</organism>
<dbReference type="Pfam" id="PF13439">
    <property type="entry name" value="Glyco_transf_4"/>
    <property type="match status" value="1"/>
</dbReference>
<dbReference type="InterPro" id="IPR001296">
    <property type="entry name" value="Glyco_trans_1"/>
</dbReference>
<dbReference type="OrthoDB" id="9802525at2"/>
<dbReference type="SUPFAM" id="SSF53756">
    <property type="entry name" value="UDP-Glycosyltransferase/glycogen phosphorylase"/>
    <property type="match status" value="1"/>
</dbReference>
<dbReference type="Proteomes" id="UP000275571">
    <property type="component" value="Chromosome"/>
</dbReference>
<dbReference type="PANTHER" id="PTHR45947">
    <property type="entry name" value="SULFOQUINOVOSYL TRANSFERASE SQD2"/>
    <property type="match status" value="1"/>
</dbReference>
<evidence type="ECO:0000259" key="2">
    <source>
        <dbReference type="Pfam" id="PF13439"/>
    </source>
</evidence>
<proteinExistence type="predicted"/>
<feature type="domain" description="Glycosyltransferase subfamily 4-like N-terminal" evidence="2">
    <location>
        <begin position="15"/>
        <end position="179"/>
    </location>
</feature>
<dbReference type="GO" id="GO:0016757">
    <property type="term" value="F:glycosyltransferase activity"/>
    <property type="evidence" value="ECO:0007669"/>
    <property type="project" value="InterPro"/>
</dbReference>
<evidence type="ECO:0000259" key="1">
    <source>
        <dbReference type="Pfam" id="PF00534"/>
    </source>
</evidence>
<dbReference type="RefSeq" id="WP_120104248.1">
    <property type="nucleotide sequence ID" value="NZ_CP028884.1"/>
</dbReference>
<dbReference type="InterPro" id="IPR028098">
    <property type="entry name" value="Glyco_trans_4-like_N"/>
</dbReference>
<sequence length="386" mass="45589">MRIAIFTDTYLPDKNGVATSIKQIKEGFEKKGHVVYIFCPSSRRSLLKENNVYRCLSFKLNHKVDARIAFPNKSRIKKIISEYQPEIIHTHSEFTMGKIGKRLALEHNIPIVHTNHTMWDFYLHYLGILKYLTNPDKIMKKFYNQIHHFIYPSIKARDKYFKLAKNSDYKIIPNGVDRELFIKKLDIAKRKEILNKHGISENDKIIVFVGRLNKEKNIHLLIEHLKKFLVENKNCKLMLIGKGREENEIRRFRKKFGLEKQIILIGTIPWEEMYYYYRISDVFASLSRSEVYPMTVIEALTAGIPAVLINDTIYKNVILQGKNGFLIEKYEDIHKYINEIIGNDEKLKTFKKNTEDNSLTFSSLFFIEKIEEYYSEIINQKFSNTI</sequence>
<dbReference type="PANTHER" id="PTHR45947:SF3">
    <property type="entry name" value="SULFOQUINOVOSYL TRANSFERASE SQD2"/>
    <property type="match status" value="1"/>
</dbReference>
<evidence type="ECO:0000313" key="4">
    <source>
        <dbReference type="Proteomes" id="UP000275571"/>
    </source>
</evidence>
<protein>
    <submittedName>
        <fullName evidence="3">Glycosyltransferase family 4 protein</fullName>
    </submittedName>
</protein>
<gene>
    <name evidence="3" type="ORF">DB313_02365</name>
</gene>
<keyword evidence="3" id="KW-0808">Transferase</keyword>
<dbReference type="EMBL" id="CP028884">
    <property type="protein sequence ID" value="AYE36325.1"/>
    <property type="molecule type" value="Genomic_DNA"/>
</dbReference>
<reference evidence="3 4" key="1">
    <citation type="journal article" date="2018" name="Infect. Genet. Evol.">
        <title>Genome-wide analysis of Borrelia turcica and 'Candidatus Borrelia tachyglossi' shows relapsing fever-like genomes with unique genomic links to Lyme disease Borrelia.</title>
        <authorList>
            <person name="Gofton A.W."/>
            <person name="Margos G."/>
            <person name="Fingerle V."/>
            <person name="Hepner S."/>
            <person name="Loh S.M."/>
            <person name="Ryan U."/>
            <person name="Irwin P."/>
            <person name="Oskam C.L."/>
        </authorList>
    </citation>
    <scope>NUCLEOTIDE SEQUENCE [LARGE SCALE GENOMIC DNA]</scope>
    <source>
        <strain evidence="3 4">IST7</strain>
    </source>
</reference>
<dbReference type="Pfam" id="PF00534">
    <property type="entry name" value="Glycos_transf_1"/>
    <property type="match status" value="1"/>
</dbReference>
<dbReference type="AlphaFoldDB" id="A0A386PML5"/>
<keyword evidence="4" id="KW-1185">Reference proteome</keyword>
<accession>A0A386PML5</accession>
<name>A0A386PML5_9SPIR</name>